<evidence type="ECO:0000313" key="2">
    <source>
        <dbReference type="EMBL" id="KAK9745625.1"/>
    </source>
</evidence>
<evidence type="ECO:0000256" key="1">
    <source>
        <dbReference type="SAM" id="SignalP"/>
    </source>
</evidence>
<organism evidence="2 3">
    <name type="scientific">Popillia japonica</name>
    <name type="common">Japanese beetle</name>
    <dbReference type="NCBI Taxonomy" id="7064"/>
    <lineage>
        <taxon>Eukaryota</taxon>
        <taxon>Metazoa</taxon>
        <taxon>Ecdysozoa</taxon>
        <taxon>Arthropoda</taxon>
        <taxon>Hexapoda</taxon>
        <taxon>Insecta</taxon>
        <taxon>Pterygota</taxon>
        <taxon>Neoptera</taxon>
        <taxon>Endopterygota</taxon>
        <taxon>Coleoptera</taxon>
        <taxon>Polyphaga</taxon>
        <taxon>Scarabaeiformia</taxon>
        <taxon>Scarabaeidae</taxon>
        <taxon>Rutelinae</taxon>
        <taxon>Popillia</taxon>
    </lineage>
</organism>
<dbReference type="EMBL" id="JASPKY010000047">
    <property type="protein sequence ID" value="KAK9745625.1"/>
    <property type="molecule type" value="Genomic_DNA"/>
</dbReference>
<keyword evidence="1" id="KW-0732">Signal</keyword>
<name>A0AAW1MDJ5_POPJA</name>
<dbReference type="AlphaFoldDB" id="A0AAW1MDJ5"/>
<comment type="caution">
    <text evidence="2">The sequence shown here is derived from an EMBL/GenBank/DDBJ whole genome shotgun (WGS) entry which is preliminary data.</text>
</comment>
<accession>A0AAW1MDJ5</accession>
<evidence type="ECO:0000313" key="3">
    <source>
        <dbReference type="Proteomes" id="UP001458880"/>
    </source>
</evidence>
<reference evidence="2 3" key="1">
    <citation type="journal article" date="2024" name="BMC Genomics">
        <title>De novo assembly and annotation of Popillia japonica's genome with initial clues to its potential as an invasive pest.</title>
        <authorList>
            <person name="Cucini C."/>
            <person name="Boschi S."/>
            <person name="Funari R."/>
            <person name="Cardaioli E."/>
            <person name="Iannotti N."/>
            <person name="Marturano G."/>
            <person name="Paoli F."/>
            <person name="Bruttini M."/>
            <person name="Carapelli A."/>
            <person name="Frati F."/>
            <person name="Nardi F."/>
        </authorList>
    </citation>
    <scope>NUCLEOTIDE SEQUENCE [LARGE SCALE GENOMIC DNA]</scope>
    <source>
        <strain evidence="2">DMR45628</strain>
    </source>
</reference>
<feature type="signal peptide" evidence="1">
    <location>
        <begin position="1"/>
        <end position="19"/>
    </location>
</feature>
<keyword evidence="3" id="KW-1185">Reference proteome</keyword>
<sequence length="115" mass="13197">MLKFRIVIVYCFIIVTISGQTFDDLLFAGNYIVPQYAQRQELQFNYGPDSTLGGPARRVATPIVEDDTEPPVYFPPSSQAVQLDRKAKVVPQPKQSYPVYQALNQGDFRYSYNYY</sequence>
<protein>
    <submittedName>
        <fullName evidence="2">Uncharacterized protein</fullName>
    </submittedName>
</protein>
<proteinExistence type="predicted"/>
<dbReference type="Proteomes" id="UP001458880">
    <property type="component" value="Unassembled WGS sequence"/>
</dbReference>
<feature type="chain" id="PRO_5043676864" evidence="1">
    <location>
        <begin position="20"/>
        <end position="115"/>
    </location>
</feature>
<gene>
    <name evidence="2" type="ORF">QE152_g6750</name>
</gene>